<evidence type="ECO:0000256" key="3">
    <source>
        <dbReference type="ARBA" id="ARBA00023002"/>
    </source>
</evidence>
<reference evidence="8" key="1">
    <citation type="submission" date="2021-12" db="EMBL/GenBank/DDBJ databases">
        <title>Enterovibrio ZSDZ35 sp. nov. and Enterovibrio ZSDZ42 sp. nov., isolated from coastal seawater in Qingdao.</title>
        <authorList>
            <person name="Zhang P."/>
        </authorList>
    </citation>
    <scope>NUCLEOTIDE SEQUENCE</scope>
    <source>
        <strain evidence="8">ZSDZ35</strain>
    </source>
</reference>
<dbReference type="SUPFAM" id="SSF50022">
    <property type="entry name" value="ISP domain"/>
    <property type="match status" value="1"/>
</dbReference>
<evidence type="ECO:0000256" key="5">
    <source>
        <dbReference type="ARBA" id="ARBA00023014"/>
    </source>
</evidence>
<keyword evidence="1" id="KW-0001">2Fe-2S</keyword>
<keyword evidence="5" id="KW-0411">Iron-sulfur</keyword>
<dbReference type="PROSITE" id="PS51300">
    <property type="entry name" value="NIRD"/>
    <property type="match status" value="1"/>
</dbReference>
<protein>
    <submittedName>
        <fullName evidence="8">Nitrite reductase small subunit NirD</fullName>
    </submittedName>
</protein>
<dbReference type="PANTHER" id="PTHR40562:SF1">
    <property type="entry name" value="NITRITE REDUCTASE (NADH) SMALL SUBUNIT"/>
    <property type="match status" value="1"/>
</dbReference>
<proteinExistence type="predicted"/>
<organism evidence="8 9">
    <name type="scientific">Enterovibrio qingdaonensis</name>
    <dbReference type="NCBI Taxonomy" id="2899818"/>
    <lineage>
        <taxon>Bacteria</taxon>
        <taxon>Pseudomonadati</taxon>
        <taxon>Pseudomonadota</taxon>
        <taxon>Gammaproteobacteria</taxon>
        <taxon>Vibrionales</taxon>
        <taxon>Vibrionaceae</taxon>
        <taxon>Enterovibrio</taxon>
    </lineage>
</organism>
<dbReference type="Gene3D" id="2.102.10.10">
    <property type="entry name" value="Rieske [2Fe-2S] iron-sulphur domain"/>
    <property type="match status" value="1"/>
</dbReference>
<evidence type="ECO:0000256" key="4">
    <source>
        <dbReference type="ARBA" id="ARBA00023004"/>
    </source>
</evidence>
<accession>A0ABT5QP01</accession>
<keyword evidence="6" id="KW-0534">Nitrate assimilation</keyword>
<dbReference type="PROSITE" id="PS51296">
    <property type="entry name" value="RIESKE"/>
    <property type="match status" value="1"/>
</dbReference>
<dbReference type="CDD" id="cd03529">
    <property type="entry name" value="Rieske_NirD"/>
    <property type="match status" value="1"/>
</dbReference>
<evidence type="ECO:0000259" key="7">
    <source>
        <dbReference type="PROSITE" id="PS51296"/>
    </source>
</evidence>
<feature type="domain" description="Rieske" evidence="7">
    <location>
        <begin position="4"/>
        <end position="106"/>
    </location>
</feature>
<gene>
    <name evidence="8" type="primary">nirD</name>
    <name evidence="8" type="ORF">LRP49_16160</name>
</gene>
<dbReference type="InterPro" id="IPR036922">
    <property type="entry name" value="Rieske_2Fe-2S_sf"/>
</dbReference>
<keyword evidence="9" id="KW-1185">Reference proteome</keyword>
<keyword evidence="4" id="KW-0408">Iron</keyword>
<keyword evidence="3" id="KW-0560">Oxidoreductase</keyword>
<comment type="caution">
    <text evidence="8">The sequence shown here is derived from an EMBL/GenBank/DDBJ whole genome shotgun (WGS) entry which is preliminary data.</text>
</comment>
<dbReference type="InterPro" id="IPR017941">
    <property type="entry name" value="Rieske_2Fe-2S"/>
</dbReference>
<name>A0ABT5QP01_9GAMM</name>
<dbReference type="NCBIfam" id="TIGR02378">
    <property type="entry name" value="nirD_assim_sml"/>
    <property type="match status" value="1"/>
</dbReference>
<dbReference type="Proteomes" id="UP001149821">
    <property type="component" value="Unassembled WGS sequence"/>
</dbReference>
<dbReference type="EMBL" id="JAJUBB010000012">
    <property type="protein sequence ID" value="MDD1782707.1"/>
    <property type="molecule type" value="Genomic_DNA"/>
</dbReference>
<dbReference type="PANTHER" id="PTHR40562">
    <property type="match status" value="1"/>
</dbReference>
<dbReference type="InterPro" id="IPR012748">
    <property type="entry name" value="Rieske-like_NirD"/>
</dbReference>
<dbReference type="InterPro" id="IPR017881">
    <property type="entry name" value="NirD"/>
</dbReference>
<evidence type="ECO:0000256" key="2">
    <source>
        <dbReference type="ARBA" id="ARBA00022723"/>
    </source>
</evidence>
<evidence type="ECO:0000256" key="6">
    <source>
        <dbReference type="ARBA" id="ARBA00023063"/>
    </source>
</evidence>
<sequence length="109" mass="12146">MMQWKTICRQEELIKNTGVCARLGESQVAIFLCGRTDNLYAIDNYDPVGKANVLSRGIIGSIGDKRVIASPLYKQHFCLDSGQCIEDEAVSIPTYPIRRENGEIQIGLK</sequence>
<evidence type="ECO:0000313" key="9">
    <source>
        <dbReference type="Proteomes" id="UP001149821"/>
    </source>
</evidence>
<evidence type="ECO:0000256" key="1">
    <source>
        <dbReference type="ARBA" id="ARBA00022714"/>
    </source>
</evidence>
<dbReference type="Pfam" id="PF13806">
    <property type="entry name" value="Rieske_2"/>
    <property type="match status" value="1"/>
</dbReference>
<keyword evidence="2" id="KW-0479">Metal-binding</keyword>
<evidence type="ECO:0000313" key="8">
    <source>
        <dbReference type="EMBL" id="MDD1782707.1"/>
    </source>
</evidence>
<dbReference type="RefSeq" id="WP_274143344.1">
    <property type="nucleotide sequence ID" value="NZ_JAJUBB010000012.1"/>
</dbReference>